<evidence type="ECO:0000256" key="2">
    <source>
        <dbReference type="SAM" id="Phobius"/>
    </source>
</evidence>
<feature type="region of interest" description="Disordered" evidence="1">
    <location>
        <begin position="133"/>
        <end position="158"/>
    </location>
</feature>
<keyword evidence="2" id="KW-0812">Transmembrane</keyword>
<name>A0A5C3Q9N0_9AGAR</name>
<accession>A0A5C3Q9N0</accession>
<dbReference type="EMBL" id="ML178837">
    <property type="protein sequence ID" value="TFK98784.1"/>
    <property type="molecule type" value="Genomic_DNA"/>
</dbReference>
<evidence type="ECO:0000256" key="1">
    <source>
        <dbReference type="SAM" id="MobiDB-lite"/>
    </source>
</evidence>
<feature type="compositionally biased region" description="Low complexity" evidence="1">
    <location>
        <begin position="134"/>
        <end position="153"/>
    </location>
</feature>
<organism evidence="3 4">
    <name type="scientific">Pterulicium gracile</name>
    <dbReference type="NCBI Taxonomy" id="1884261"/>
    <lineage>
        <taxon>Eukaryota</taxon>
        <taxon>Fungi</taxon>
        <taxon>Dikarya</taxon>
        <taxon>Basidiomycota</taxon>
        <taxon>Agaricomycotina</taxon>
        <taxon>Agaricomycetes</taxon>
        <taxon>Agaricomycetidae</taxon>
        <taxon>Agaricales</taxon>
        <taxon>Pleurotineae</taxon>
        <taxon>Pterulaceae</taxon>
        <taxon>Pterulicium</taxon>
    </lineage>
</organism>
<feature type="transmembrane region" description="Helical" evidence="2">
    <location>
        <begin position="6"/>
        <end position="24"/>
    </location>
</feature>
<reference evidence="3 4" key="1">
    <citation type="journal article" date="2019" name="Nat. Ecol. Evol.">
        <title>Megaphylogeny resolves global patterns of mushroom evolution.</title>
        <authorList>
            <person name="Varga T."/>
            <person name="Krizsan K."/>
            <person name="Foldi C."/>
            <person name="Dima B."/>
            <person name="Sanchez-Garcia M."/>
            <person name="Sanchez-Ramirez S."/>
            <person name="Szollosi G.J."/>
            <person name="Szarkandi J.G."/>
            <person name="Papp V."/>
            <person name="Albert L."/>
            <person name="Andreopoulos W."/>
            <person name="Angelini C."/>
            <person name="Antonin V."/>
            <person name="Barry K.W."/>
            <person name="Bougher N.L."/>
            <person name="Buchanan P."/>
            <person name="Buyck B."/>
            <person name="Bense V."/>
            <person name="Catcheside P."/>
            <person name="Chovatia M."/>
            <person name="Cooper J."/>
            <person name="Damon W."/>
            <person name="Desjardin D."/>
            <person name="Finy P."/>
            <person name="Geml J."/>
            <person name="Haridas S."/>
            <person name="Hughes K."/>
            <person name="Justo A."/>
            <person name="Karasinski D."/>
            <person name="Kautmanova I."/>
            <person name="Kiss B."/>
            <person name="Kocsube S."/>
            <person name="Kotiranta H."/>
            <person name="LaButti K.M."/>
            <person name="Lechner B.E."/>
            <person name="Liimatainen K."/>
            <person name="Lipzen A."/>
            <person name="Lukacs Z."/>
            <person name="Mihaltcheva S."/>
            <person name="Morgado L.N."/>
            <person name="Niskanen T."/>
            <person name="Noordeloos M.E."/>
            <person name="Ohm R.A."/>
            <person name="Ortiz-Santana B."/>
            <person name="Ovrebo C."/>
            <person name="Racz N."/>
            <person name="Riley R."/>
            <person name="Savchenko A."/>
            <person name="Shiryaev A."/>
            <person name="Soop K."/>
            <person name="Spirin V."/>
            <person name="Szebenyi C."/>
            <person name="Tomsovsky M."/>
            <person name="Tulloss R.E."/>
            <person name="Uehling J."/>
            <person name="Grigoriev I.V."/>
            <person name="Vagvolgyi C."/>
            <person name="Papp T."/>
            <person name="Martin F.M."/>
            <person name="Miettinen O."/>
            <person name="Hibbett D.S."/>
            <person name="Nagy L.G."/>
        </authorList>
    </citation>
    <scope>NUCLEOTIDE SEQUENCE [LARGE SCALE GENOMIC DNA]</scope>
    <source>
        <strain evidence="3 4">CBS 309.79</strain>
    </source>
</reference>
<keyword evidence="2" id="KW-0472">Membrane</keyword>
<keyword evidence="2" id="KW-1133">Transmembrane helix</keyword>
<proteinExistence type="predicted"/>
<evidence type="ECO:0000313" key="4">
    <source>
        <dbReference type="Proteomes" id="UP000305067"/>
    </source>
</evidence>
<gene>
    <name evidence="3" type="ORF">BDV98DRAFT_595446</name>
</gene>
<dbReference type="Proteomes" id="UP000305067">
    <property type="component" value="Unassembled WGS sequence"/>
</dbReference>
<evidence type="ECO:0000313" key="3">
    <source>
        <dbReference type="EMBL" id="TFK98784.1"/>
    </source>
</evidence>
<sequence length="180" mass="19083">MVNSVPIAIVCTLVGVIICLRLITLHRRSIRTKSSLSSIDTMRPGSTSFLGKLSLVFPHKPASDVLPRTRSDIAIVPQPMAQAVPQRVASMPTLHAPRPALVLRTCIDPGRPPTPPPRFDLVGPPPPKFEEVMASDAASRADSLDSRGGSLDSHTGAFGSQMVNVGTVIALPPPAYSPRA</sequence>
<dbReference type="AlphaFoldDB" id="A0A5C3Q9N0"/>
<protein>
    <submittedName>
        <fullName evidence="3">Uncharacterized protein</fullName>
    </submittedName>
</protein>
<keyword evidence="4" id="KW-1185">Reference proteome</keyword>